<evidence type="ECO:0000256" key="2">
    <source>
        <dbReference type="ARBA" id="ARBA00023015"/>
    </source>
</evidence>
<evidence type="ECO:0000256" key="9">
    <source>
        <dbReference type="SAM" id="MobiDB-lite"/>
    </source>
</evidence>
<dbReference type="PROSITE" id="PS51936">
    <property type="entry name" value="POU_4"/>
    <property type="match status" value="1"/>
</dbReference>
<dbReference type="SMART" id="SM00389">
    <property type="entry name" value="HOX"/>
    <property type="match status" value="1"/>
</dbReference>
<feature type="compositionally biased region" description="Polar residues" evidence="9">
    <location>
        <begin position="265"/>
        <end position="275"/>
    </location>
</feature>
<dbReference type="PANTHER" id="PTHR14618">
    <property type="entry name" value="HOMEODOX-CONTAINING PROTEIN 1 HMBOX1"/>
    <property type="match status" value="1"/>
</dbReference>
<dbReference type="Pfam" id="PF04814">
    <property type="entry name" value="HNF-1_N"/>
    <property type="match status" value="2"/>
</dbReference>
<keyword evidence="4 7" id="KW-0371">Homeobox</keyword>
<keyword evidence="3 7" id="KW-0238">DNA-binding</keyword>
<feature type="domain" description="POU-specific atypical" evidence="11">
    <location>
        <begin position="156"/>
        <end position="251"/>
    </location>
</feature>
<evidence type="ECO:0000256" key="3">
    <source>
        <dbReference type="ARBA" id="ARBA00023125"/>
    </source>
</evidence>
<keyword evidence="6 7" id="KW-0539">Nucleus</keyword>
<evidence type="ECO:0000256" key="7">
    <source>
        <dbReference type="PROSITE-ProRule" id="PRU00108"/>
    </source>
</evidence>
<evidence type="ECO:0000313" key="14">
    <source>
        <dbReference type="RefSeq" id="XP_006811373.1"/>
    </source>
</evidence>
<feature type="region of interest" description="Disordered" evidence="9">
    <location>
        <begin position="246"/>
        <end position="282"/>
    </location>
</feature>
<evidence type="ECO:0000313" key="13">
    <source>
        <dbReference type="Proteomes" id="UP000694865"/>
    </source>
</evidence>
<dbReference type="InterPro" id="IPR044866">
    <property type="entry name" value="HNF_P1"/>
</dbReference>
<feature type="domain" description="HNF-p1" evidence="12">
    <location>
        <begin position="1"/>
        <end position="32"/>
    </location>
</feature>
<protein>
    <submittedName>
        <fullName evidence="14">Homeobox-containing protein 1-like</fullName>
    </submittedName>
</protein>
<comment type="subcellular location">
    <subcellularLocation>
        <location evidence="1 7 8">Nucleus</location>
    </subcellularLocation>
</comment>
<dbReference type="InterPro" id="IPR044869">
    <property type="entry name" value="HNF-1_POU"/>
</dbReference>
<feature type="DNA-binding region" description="Homeobox" evidence="7">
    <location>
        <begin position="283"/>
        <end position="357"/>
    </location>
</feature>
<keyword evidence="13" id="KW-1185">Reference proteome</keyword>
<dbReference type="InterPro" id="IPR006899">
    <property type="entry name" value="HNF-1_N"/>
</dbReference>
<dbReference type="Gene3D" id="1.10.10.60">
    <property type="entry name" value="Homeodomain-like"/>
    <property type="match status" value="1"/>
</dbReference>
<gene>
    <name evidence="14" type="primary">LOC102801217</name>
</gene>
<dbReference type="Gene3D" id="1.10.260.40">
    <property type="entry name" value="lambda repressor-like DNA-binding domains"/>
    <property type="match status" value="1"/>
</dbReference>
<proteinExistence type="predicted"/>
<feature type="domain" description="Homeobox" evidence="10">
    <location>
        <begin position="281"/>
        <end position="356"/>
    </location>
</feature>
<evidence type="ECO:0000256" key="5">
    <source>
        <dbReference type="ARBA" id="ARBA00023163"/>
    </source>
</evidence>
<dbReference type="InterPro" id="IPR040363">
    <property type="entry name" value="HMBOX1"/>
</dbReference>
<dbReference type="RefSeq" id="XP_006811373.1">
    <property type="nucleotide sequence ID" value="XM_006811310.1"/>
</dbReference>
<evidence type="ECO:0000256" key="4">
    <source>
        <dbReference type="ARBA" id="ARBA00023155"/>
    </source>
</evidence>
<accession>A0ABM0LUD2</accession>
<reference evidence="14" key="1">
    <citation type="submission" date="2025-08" db="UniProtKB">
        <authorList>
            <consortium name="RefSeq"/>
        </authorList>
    </citation>
    <scope>IDENTIFICATION</scope>
    <source>
        <tissue evidence="14">Testes</tissue>
    </source>
</reference>
<dbReference type="InterPro" id="IPR010982">
    <property type="entry name" value="Lambda_DNA-bd_dom_sf"/>
</dbReference>
<dbReference type="InterPro" id="IPR009057">
    <property type="entry name" value="Homeodomain-like_sf"/>
</dbReference>
<sequence length="448" mass="50112">MEPKYTIEQIDLLRRLRKSGMTKDEIVRALDTMERLDGEYDNRYGFIRNSNSTNQSKESQNQNQNRNVTYPSNGSYGNNAGNYGNNCMMGVNNTSNVSMPVINFAQPSAVYTSTGTSSTFSFLQANKPAQTQVTTTSSTNNSSSNPTMSWHIPGNYGNTGSMDTGLTPEDEEVEELIRKGPLSVKEEIKSFMADRKISQMFVSQKTGISQSYISLFLVQGIEMKSNTQKTLYSWYVHEKKGLPFTTTIAPKNQPKPTQEEPTDNIAMSTPTTSASDKNDKGNTGKKRFVWKDSCIPILEKYFEQNQYPDDYEREVIADACNSVIQIPGYELPSDKLVTPIKVYNWFCNKRKDQKRRKHIAEMEAAANNELRLTIPNPGFATSSSSSTSSQIKTEVNSPDDCSIISEKRSCSPNQDPMQLAVEMAAVNHSILALVNQHDDEMSDDSGHQ</sequence>
<keyword evidence="2" id="KW-0805">Transcription regulation</keyword>
<dbReference type="Pfam" id="PF00046">
    <property type="entry name" value="Homeodomain"/>
    <property type="match status" value="1"/>
</dbReference>
<feature type="compositionally biased region" description="Low complexity" evidence="9">
    <location>
        <begin position="49"/>
        <end position="77"/>
    </location>
</feature>
<dbReference type="SUPFAM" id="SSF47413">
    <property type="entry name" value="lambda repressor-like DNA-binding domains"/>
    <property type="match status" value="1"/>
</dbReference>
<evidence type="ECO:0000259" key="10">
    <source>
        <dbReference type="PROSITE" id="PS50071"/>
    </source>
</evidence>
<dbReference type="PROSITE" id="PS51937">
    <property type="entry name" value="HNF_P1"/>
    <property type="match status" value="1"/>
</dbReference>
<evidence type="ECO:0000256" key="8">
    <source>
        <dbReference type="RuleBase" id="RU000682"/>
    </source>
</evidence>
<feature type="region of interest" description="Disordered" evidence="9">
    <location>
        <begin position="374"/>
        <end position="398"/>
    </location>
</feature>
<dbReference type="PANTHER" id="PTHR14618:SF0">
    <property type="entry name" value="HOMEOBOX-CONTAINING PROTEIN 1"/>
    <property type="match status" value="1"/>
</dbReference>
<feature type="region of interest" description="Disordered" evidence="9">
    <location>
        <begin position="47"/>
        <end position="77"/>
    </location>
</feature>
<dbReference type="GeneID" id="102801217"/>
<feature type="compositionally biased region" description="Polar residues" evidence="9">
    <location>
        <begin position="246"/>
        <end position="256"/>
    </location>
</feature>
<evidence type="ECO:0000259" key="12">
    <source>
        <dbReference type="PROSITE" id="PS51937"/>
    </source>
</evidence>
<dbReference type="PROSITE" id="PS50071">
    <property type="entry name" value="HOMEOBOX_2"/>
    <property type="match status" value="1"/>
</dbReference>
<evidence type="ECO:0000256" key="6">
    <source>
        <dbReference type="ARBA" id="ARBA00023242"/>
    </source>
</evidence>
<organism evidence="13 14">
    <name type="scientific">Saccoglossus kowalevskii</name>
    <name type="common">Acorn worm</name>
    <dbReference type="NCBI Taxonomy" id="10224"/>
    <lineage>
        <taxon>Eukaryota</taxon>
        <taxon>Metazoa</taxon>
        <taxon>Hemichordata</taxon>
        <taxon>Enteropneusta</taxon>
        <taxon>Harrimaniidae</taxon>
        <taxon>Saccoglossus</taxon>
    </lineage>
</organism>
<keyword evidence="5" id="KW-0804">Transcription</keyword>
<dbReference type="CDD" id="cd00086">
    <property type="entry name" value="homeodomain"/>
    <property type="match status" value="1"/>
</dbReference>
<evidence type="ECO:0000259" key="11">
    <source>
        <dbReference type="PROSITE" id="PS51936"/>
    </source>
</evidence>
<dbReference type="Proteomes" id="UP000694865">
    <property type="component" value="Unplaced"/>
</dbReference>
<evidence type="ECO:0000256" key="1">
    <source>
        <dbReference type="ARBA" id="ARBA00004123"/>
    </source>
</evidence>
<dbReference type="InterPro" id="IPR001356">
    <property type="entry name" value="HD"/>
</dbReference>
<dbReference type="SUPFAM" id="SSF46689">
    <property type="entry name" value="Homeodomain-like"/>
    <property type="match status" value="1"/>
</dbReference>
<name>A0ABM0LUD2_SACKO</name>